<dbReference type="NCBIfam" id="NF005905">
    <property type="entry name" value="PRK07883.1-3"/>
    <property type="match status" value="1"/>
</dbReference>
<dbReference type="GO" id="GO:0003887">
    <property type="term" value="F:DNA-directed DNA polymerase activity"/>
    <property type="evidence" value="ECO:0007669"/>
    <property type="project" value="InterPro"/>
</dbReference>
<dbReference type="GO" id="GO:0004527">
    <property type="term" value="F:exonuclease activity"/>
    <property type="evidence" value="ECO:0007669"/>
    <property type="project" value="UniProtKB-KW"/>
</dbReference>
<dbReference type="InterPro" id="IPR050066">
    <property type="entry name" value="UvrABC_protein_C"/>
</dbReference>
<dbReference type="AlphaFoldDB" id="A0A1H6DND2"/>
<feature type="domain" description="GIY-YIG" evidence="2">
    <location>
        <begin position="225"/>
        <end position="303"/>
    </location>
</feature>
<dbReference type="Proteomes" id="UP000199690">
    <property type="component" value="Unassembled WGS sequence"/>
</dbReference>
<dbReference type="PROSITE" id="PS50164">
    <property type="entry name" value="GIY_YIG"/>
    <property type="match status" value="1"/>
</dbReference>
<dbReference type="InterPro" id="IPR013520">
    <property type="entry name" value="Ribonucl_H"/>
</dbReference>
<accession>A0A1I2F6A7</accession>
<reference evidence="5 6" key="1">
    <citation type="submission" date="2016-10" db="EMBL/GenBank/DDBJ databases">
        <authorList>
            <person name="Varghese N."/>
            <person name="Submissions S."/>
        </authorList>
    </citation>
    <scope>NUCLEOTIDE SEQUENCE [LARGE SCALE GENOMIC DNA]</scope>
    <source>
        <strain evidence="6">ATCC 20501</strain>
        <strain evidence="4 5">CGMCC 4.3529</strain>
    </source>
</reference>
<dbReference type="InterPro" id="IPR006054">
    <property type="entry name" value="DnaQ"/>
</dbReference>
<dbReference type="InterPro" id="IPR035901">
    <property type="entry name" value="GIY-YIG_endonuc_sf"/>
</dbReference>
<dbReference type="EMBL" id="FNVB01000007">
    <property type="protein sequence ID" value="SEG86681.1"/>
    <property type="molecule type" value="Genomic_DNA"/>
</dbReference>
<gene>
    <name evidence="3" type="ORF">SAMN02982929_04654</name>
    <name evidence="4" type="ORF">SAMN05216506_11764</name>
</gene>
<name>A0A1H6DND2_9PSEU</name>
<dbReference type="CDD" id="cd06127">
    <property type="entry name" value="DEDDh"/>
    <property type="match status" value="1"/>
</dbReference>
<keyword evidence="1" id="KW-0378">Hydrolase</keyword>
<dbReference type="PANTHER" id="PTHR30562">
    <property type="entry name" value="UVRC/OXIDOREDUCTASE"/>
    <property type="match status" value="1"/>
</dbReference>
<evidence type="ECO:0000313" key="4">
    <source>
        <dbReference type="EMBL" id="SFF00060.1"/>
    </source>
</evidence>
<dbReference type="SUPFAM" id="SSF82771">
    <property type="entry name" value="GIY-YIG endonuclease"/>
    <property type="match status" value="1"/>
</dbReference>
<dbReference type="NCBIfam" id="NF005907">
    <property type="entry name" value="PRK07883.1-5"/>
    <property type="match status" value="1"/>
</dbReference>
<keyword evidence="1" id="KW-0269">Exonuclease</keyword>
<reference evidence="3" key="2">
    <citation type="submission" date="2016-10" db="EMBL/GenBank/DDBJ databases">
        <authorList>
            <person name="de Groot N.N."/>
        </authorList>
    </citation>
    <scope>NUCLEOTIDE SEQUENCE [LARGE SCALE GENOMIC DNA]</scope>
    <source>
        <strain evidence="3">ATCC 20501</strain>
    </source>
</reference>
<dbReference type="Pfam" id="PF00929">
    <property type="entry name" value="RNase_T"/>
    <property type="match status" value="1"/>
</dbReference>
<dbReference type="InterPro" id="IPR001943">
    <property type="entry name" value="UVR_dom"/>
</dbReference>
<dbReference type="NCBIfam" id="TIGR00573">
    <property type="entry name" value="dnaq"/>
    <property type="match status" value="1"/>
</dbReference>
<dbReference type="Pfam" id="PF02151">
    <property type="entry name" value="UVR"/>
    <property type="match status" value="1"/>
</dbReference>
<protein>
    <submittedName>
        <fullName evidence="3">DNA polymerase-3 subunit epsilon</fullName>
    </submittedName>
</protein>
<keyword evidence="1" id="KW-0540">Nuclease</keyword>
<evidence type="ECO:0000259" key="2">
    <source>
        <dbReference type="PROSITE" id="PS50164"/>
    </source>
</evidence>
<dbReference type="InterPro" id="IPR000305">
    <property type="entry name" value="GIY-YIG_endonuc"/>
</dbReference>
<dbReference type="Pfam" id="PF01541">
    <property type="entry name" value="GIY-YIG"/>
    <property type="match status" value="1"/>
</dbReference>
<dbReference type="GO" id="GO:0003677">
    <property type="term" value="F:DNA binding"/>
    <property type="evidence" value="ECO:0007669"/>
    <property type="project" value="InterPro"/>
</dbReference>
<dbReference type="Proteomes" id="UP000236729">
    <property type="component" value="Unassembled WGS sequence"/>
</dbReference>
<dbReference type="FunFam" id="3.30.420.10:FF:000045">
    <property type="entry name" value="3'-5' exonuclease DinG"/>
    <property type="match status" value="1"/>
</dbReference>
<dbReference type="Gene3D" id="3.30.420.10">
    <property type="entry name" value="Ribonuclease H-like superfamily/Ribonuclease H"/>
    <property type="match status" value="1"/>
</dbReference>
<dbReference type="SMR" id="A0A1H6DND2"/>
<accession>A0A1H6DND2</accession>
<dbReference type="SUPFAM" id="SSF53098">
    <property type="entry name" value="Ribonuclease H-like"/>
    <property type="match status" value="1"/>
</dbReference>
<dbReference type="InterPro" id="IPR012337">
    <property type="entry name" value="RNaseH-like_sf"/>
</dbReference>
<dbReference type="CDD" id="cd10434">
    <property type="entry name" value="GIY-YIG_UvrC_Cho"/>
    <property type="match status" value="1"/>
</dbReference>
<organism evidence="3 6">
    <name type="scientific">Saccharopolyspora kobensis</name>
    <dbReference type="NCBI Taxonomy" id="146035"/>
    <lineage>
        <taxon>Bacteria</taxon>
        <taxon>Bacillati</taxon>
        <taxon>Actinomycetota</taxon>
        <taxon>Actinomycetes</taxon>
        <taxon>Pseudonocardiales</taxon>
        <taxon>Pseudonocardiaceae</taxon>
        <taxon>Saccharopolyspora</taxon>
    </lineage>
</organism>
<dbReference type="Gene3D" id="3.40.1440.10">
    <property type="entry name" value="GIY-YIG endonuclease"/>
    <property type="match status" value="1"/>
</dbReference>
<evidence type="ECO:0000256" key="1">
    <source>
        <dbReference type="ARBA" id="ARBA00022839"/>
    </source>
</evidence>
<dbReference type="PANTHER" id="PTHR30562:SF1">
    <property type="entry name" value="UVRABC SYSTEM PROTEIN C"/>
    <property type="match status" value="1"/>
</dbReference>
<dbReference type="InterPro" id="IPR036397">
    <property type="entry name" value="RNaseH_sf"/>
</dbReference>
<evidence type="ECO:0000313" key="6">
    <source>
        <dbReference type="Proteomes" id="UP000236729"/>
    </source>
</evidence>
<dbReference type="GO" id="GO:0006289">
    <property type="term" value="P:nucleotide-excision repair"/>
    <property type="evidence" value="ECO:0007669"/>
    <property type="project" value="InterPro"/>
</dbReference>
<evidence type="ECO:0000313" key="3">
    <source>
        <dbReference type="EMBL" id="SEG86681.1"/>
    </source>
</evidence>
<dbReference type="InterPro" id="IPR047296">
    <property type="entry name" value="GIY-YIG_UvrC_Cho"/>
</dbReference>
<evidence type="ECO:0000313" key="5">
    <source>
        <dbReference type="Proteomes" id="UP000199690"/>
    </source>
</evidence>
<dbReference type="EMBL" id="FOME01000017">
    <property type="protein sequence ID" value="SFF00060.1"/>
    <property type="molecule type" value="Genomic_DNA"/>
</dbReference>
<sequence>MMSAHPQLSFDEILTSEEVPLHQVTFVVVDLETTGGDRVQDAVTEIGAVKIRGGEVLGEFATLVNPERGIPPSIVTITGITEAMVVDAPRMDTVLPAFLEFCHGCVLVAHNAPFDIGFLRANCERLGLNWPKPQVVDTVRLARRVLSRDETPNYKLGTLARVLNARTEPVHRALDDARATVDVLHSLLERVGSLGLRTLDDLLSHLPDVTPQQRGKRGLADRLPNAPGVYLFRGPNDEVLYVGTATDLRRRVRQYFTAGERRSRVKEMVAIAERVDHVECAHPLEAEVRELRLLAAHQPRYNRRSKHPQRAWWVVLTDEPFPRLSIVRAPKTGALGPFRSRHTAADAVEALQAVTAVRRCTERISARDPQGRPCALYELGRCGAPCAGLQSAAEYEPEVISIREVVGGRSVVLLERLRAELDRLSAAERFEDAAAHRDQLAGLVRSLDRGQRLAALASVAELVAARPDGRGGWHLAVIRHGKLAAAGTARRGVPPMPVVDLLQASAETVIPGPGPLRGTSADEARVVYRWLTTGGTRMVRCSTPWNEPASAAGSWQTWLDKAINGRTPYAAID</sequence>
<dbReference type="GO" id="GO:0006260">
    <property type="term" value="P:DNA replication"/>
    <property type="evidence" value="ECO:0007669"/>
    <property type="project" value="InterPro"/>
</dbReference>
<proteinExistence type="predicted"/>
<keyword evidence="5" id="KW-1185">Reference proteome</keyword>
<dbReference type="SMART" id="SM00465">
    <property type="entry name" value="GIYc"/>
    <property type="match status" value="1"/>
</dbReference>
<dbReference type="GO" id="GO:0009380">
    <property type="term" value="C:excinuclease repair complex"/>
    <property type="evidence" value="ECO:0007669"/>
    <property type="project" value="TreeGrafter"/>
</dbReference>
<dbReference type="SMART" id="SM00479">
    <property type="entry name" value="EXOIII"/>
    <property type="match status" value="1"/>
</dbReference>